<organism evidence="1 2">
    <name type="scientific">Catenulispora pinistramenti</name>
    <dbReference type="NCBI Taxonomy" id="2705254"/>
    <lineage>
        <taxon>Bacteria</taxon>
        <taxon>Bacillati</taxon>
        <taxon>Actinomycetota</taxon>
        <taxon>Actinomycetes</taxon>
        <taxon>Catenulisporales</taxon>
        <taxon>Catenulisporaceae</taxon>
        <taxon>Catenulispora</taxon>
    </lineage>
</organism>
<dbReference type="Gene3D" id="3.30.310.50">
    <property type="entry name" value="Alpha-D-phosphohexomutase, C-terminal domain"/>
    <property type="match status" value="1"/>
</dbReference>
<reference evidence="1 2" key="1">
    <citation type="submission" date="2020-02" db="EMBL/GenBank/DDBJ databases">
        <title>Acidophilic actinobacteria isolated from forest soil.</title>
        <authorList>
            <person name="Golinska P."/>
        </authorList>
    </citation>
    <scope>NUCLEOTIDE SEQUENCE [LARGE SCALE GENOMIC DNA]</scope>
    <source>
        <strain evidence="1 2">NL8</strain>
    </source>
</reference>
<dbReference type="RefSeq" id="WP_212011052.1">
    <property type="nucleotide sequence ID" value="NZ_JAAFYZ010000074.1"/>
</dbReference>
<keyword evidence="2" id="KW-1185">Reference proteome</keyword>
<dbReference type="Pfam" id="PF09981">
    <property type="entry name" value="DUF2218"/>
    <property type="match status" value="1"/>
</dbReference>
<comment type="caution">
    <text evidence="1">The sequence shown here is derived from an EMBL/GenBank/DDBJ whole genome shotgun (WGS) entry which is preliminary data.</text>
</comment>
<evidence type="ECO:0000313" key="2">
    <source>
        <dbReference type="Proteomes" id="UP000730482"/>
    </source>
</evidence>
<name>A0ABS5KTV5_9ACTN</name>
<sequence length="99" mass="10783">MIESVANVPTERPERYLKQLLAHLGREVDAEQAEDGRSGALTFCSGNCTLTAQSGALSMKARADDIERLAAVEDVVARHLIRFGEKDELVVQWSAAAEV</sequence>
<accession>A0ABS5KTV5</accession>
<dbReference type="InterPro" id="IPR014543">
    <property type="entry name" value="UCP028291"/>
</dbReference>
<evidence type="ECO:0000313" key="1">
    <source>
        <dbReference type="EMBL" id="MBS2549493.1"/>
    </source>
</evidence>
<dbReference type="Proteomes" id="UP000730482">
    <property type="component" value="Unassembled WGS sequence"/>
</dbReference>
<gene>
    <name evidence="1" type="ORF">KGQ19_21760</name>
</gene>
<dbReference type="EMBL" id="JAAFYZ010000074">
    <property type="protein sequence ID" value="MBS2549493.1"/>
    <property type="molecule type" value="Genomic_DNA"/>
</dbReference>
<proteinExistence type="predicted"/>
<protein>
    <submittedName>
        <fullName evidence="1">DUF2218 domain-containing protein</fullName>
    </submittedName>
</protein>